<evidence type="ECO:0000313" key="3">
    <source>
        <dbReference type="Proteomes" id="UP000626026"/>
    </source>
</evidence>
<protein>
    <submittedName>
        <fullName evidence="2">Uncharacterized protein</fullName>
    </submittedName>
</protein>
<dbReference type="Proteomes" id="UP000626026">
    <property type="component" value="Unassembled WGS sequence"/>
</dbReference>
<dbReference type="RefSeq" id="WP_187785367.1">
    <property type="nucleotide sequence ID" value="NZ_JACTVA010000028.1"/>
</dbReference>
<accession>A0ABR7RNM2</accession>
<evidence type="ECO:0000256" key="1">
    <source>
        <dbReference type="SAM" id="SignalP"/>
    </source>
</evidence>
<keyword evidence="1" id="KW-0732">Signal</keyword>
<organism evidence="2 3">
    <name type="scientific">Teichococcus aerophilus</name>
    <dbReference type="NCBI Taxonomy" id="1224513"/>
    <lineage>
        <taxon>Bacteria</taxon>
        <taxon>Pseudomonadati</taxon>
        <taxon>Pseudomonadota</taxon>
        <taxon>Alphaproteobacteria</taxon>
        <taxon>Acetobacterales</taxon>
        <taxon>Roseomonadaceae</taxon>
        <taxon>Roseomonas</taxon>
    </lineage>
</organism>
<proteinExistence type="predicted"/>
<evidence type="ECO:0000313" key="2">
    <source>
        <dbReference type="EMBL" id="MBC9208205.1"/>
    </source>
</evidence>
<sequence>MAAPSLSRRAALVLPVAAGLSCTSIPAHAAADAEIIRLAAEILAGHDECCRLIAPYFQCVAVRYPASVTARLDHLTQRHHSLVEQLSNLPATTAAGYRAKAQALLTWLAPGGDADAPEPGSDERLVWSLCRDLCADHGREAA</sequence>
<comment type="caution">
    <text evidence="2">The sequence shown here is derived from an EMBL/GenBank/DDBJ whole genome shotgun (WGS) entry which is preliminary data.</text>
</comment>
<gene>
    <name evidence="2" type="ORF">IBL26_15280</name>
</gene>
<feature type="chain" id="PRO_5046500835" evidence="1">
    <location>
        <begin position="30"/>
        <end position="142"/>
    </location>
</feature>
<reference evidence="2 3" key="1">
    <citation type="journal article" date="2013" name="Int. J. Syst. Evol. Microbiol.">
        <title>Roseomonas aerophila sp. nov., isolated from air.</title>
        <authorList>
            <person name="Kim S.J."/>
            <person name="Weon H.Y."/>
            <person name="Ahn J.H."/>
            <person name="Hong S.B."/>
            <person name="Seok S.J."/>
            <person name="Whang K.S."/>
            <person name="Kwon S.W."/>
        </authorList>
    </citation>
    <scope>NUCLEOTIDE SEQUENCE [LARGE SCALE GENOMIC DNA]</scope>
    <source>
        <strain evidence="2 3">NBRC 108923</strain>
    </source>
</reference>
<dbReference type="EMBL" id="JACTVA010000028">
    <property type="protein sequence ID" value="MBC9208205.1"/>
    <property type="molecule type" value="Genomic_DNA"/>
</dbReference>
<keyword evidence="3" id="KW-1185">Reference proteome</keyword>
<name>A0ABR7RNM2_9PROT</name>
<feature type="signal peptide" evidence="1">
    <location>
        <begin position="1"/>
        <end position="29"/>
    </location>
</feature>